<comment type="caution">
    <text evidence="2">The sequence shown here is derived from an EMBL/GenBank/DDBJ whole genome shotgun (WGS) entry which is preliminary data.</text>
</comment>
<feature type="compositionally biased region" description="Basic and acidic residues" evidence="1">
    <location>
        <begin position="20"/>
        <end position="42"/>
    </location>
</feature>
<evidence type="ECO:0000313" key="3">
    <source>
        <dbReference type="Proteomes" id="UP001518976"/>
    </source>
</evidence>
<name>A0ABS3WNV7_9ACTN</name>
<protein>
    <recommendedName>
        <fullName evidence="4">Serine/threonine protein kinase</fullName>
    </recommendedName>
</protein>
<dbReference type="Proteomes" id="UP001518976">
    <property type="component" value="Unassembled WGS sequence"/>
</dbReference>
<dbReference type="EMBL" id="JAFFZN010000003">
    <property type="protein sequence ID" value="MBO8184800.1"/>
    <property type="molecule type" value="Genomic_DNA"/>
</dbReference>
<feature type="region of interest" description="Disordered" evidence="1">
    <location>
        <begin position="1"/>
        <end position="125"/>
    </location>
</feature>
<evidence type="ECO:0000313" key="2">
    <source>
        <dbReference type="EMBL" id="MBO8184800.1"/>
    </source>
</evidence>
<evidence type="ECO:0000256" key="1">
    <source>
        <dbReference type="SAM" id="MobiDB-lite"/>
    </source>
</evidence>
<proteinExistence type="predicted"/>
<keyword evidence="3" id="KW-1185">Reference proteome</keyword>
<accession>A0ABS3WNV7</accession>
<dbReference type="RefSeq" id="WP_209263608.1">
    <property type="nucleotide sequence ID" value="NZ_JAFFZN010000003.1"/>
</dbReference>
<organism evidence="2 3">
    <name type="scientific">Streptomyces spirodelae</name>
    <dbReference type="NCBI Taxonomy" id="2812904"/>
    <lineage>
        <taxon>Bacteria</taxon>
        <taxon>Bacillati</taxon>
        <taxon>Actinomycetota</taxon>
        <taxon>Actinomycetes</taxon>
        <taxon>Kitasatosporales</taxon>
        <taxon>Streptomycetaceae</taxon>
        <taxon>Streptomyces</taxon>
    </lineage>
</organism>
<feature type="compositionally biased region" description="Low complexity" evidence="1">
    <location>
        <begin position="51"/>
        <end position="106"/>
    </location>
</feature>
<reference evidence="2 3" key="1">
    <citation type="submission" date="2021-02" db="EMBL/GenBank/DDBJ databases">
        <title>Streptomyces spirodelae sp. nov., isolated from duckweed.</title>
        <authorList>
            <person name="Saimee Y."/>
            <person name="Duangmal K."/>
        </authorList>
    </citation>
    <scope>NUCLEOTIDE SEQUENCE [LARGE SCALE GENOMIC DNA]</scope>
    <source>
        <strain evidence="2 3">DW4-2</strain>
    </source>
</reference>
<gene>
    <name evidence="2" type="ORF">JW592_04820</name>
</gene>
<sequence>MALALTLSGCADGETGNGGEHGKDVKDGKNREAAERPQRDHGASASPGKESASSRPDSSAAPSTRSAHPSGASGSSRSSAAPESGPARADAKGSDGPASGASASTADGERASGNATASRASGGKRGIDAVQGTWYFPYLVKGKPITFTVTGGSYTFAGQGASCSGPISRSLRISVTCRGLNLTGQARVSEDGRTLTLDWENGKPDRFTRAQPR</sequence>
<evidence type="ECO:0008006" key="4">
    <source>
        <dbReference type="Google" id="ProtNLM"/>
    </source>
</evidence>